<dbReference type="PANTHER" id="PTHR46036">
    <property type="entry name" value="LACTOYLGLUTATHIONE LYASE"/>
    <property type="match status" value="1"/>
</dbReference>
<dbReference type="STRING" id="3476.A0A2P5BRQ0"/>
<keyword evidence="4 9" id="KW-0479">Metal-binding</keyword>
<sequence length="302" mass="33725">MFLSLVGLSMEARTTPGEDLSEWVRKDNRRFLRAIIRVANLDRTIDFYTECLGMKVLRRVDFPENRYSVAVVGFGPEDSHFVIEMRYHYGVDKYEIGTGFGEFGIATQDVYGIVEKVRAKGGIVTREPGPMAGGGTTVFAFVLDPDGYPIELIDRPPTPEPLCQIKLLVTDLDRAINFYQKALGMNLLLPKFDVTADKYTIAMVGYGSNLTQTTVVELKSDFNVTEYTKGNGYEQLVIGTDDVYKSAEAVKIAAQELGGKIIRPPGPIPKTNAKITAFLDPEGWETILVDNEDYLKELQKKE</sequence>
<keyword evidence="9" id="KW-0862">Zinc</keyword>
<dbReference type="NCBIfam" id="TIGR00068">
    <property type="entry name" value="glyox_I"/>
    <property type="match status" value="1"/>
</dbReference>
<dbReference type="UniPathway" id="UPA00619">
    <property type="reaction ID" value="UER00675"/>
</dbReference>
<keyword evidence="12" id="KW-1185">Reference proteome</keyword>
<accession>A0A2P5BRQ0</accession>
<feature type="domain" description="VOC" evidence="10">
    <location>
        <begin position="161"/>
        <end position="291"/>
    </location>
</feature>
<evidence type="ECO:0000256" key="7">
    <source>
        <dbReference type="ARBA" id="ARBA00048273"/>
    </source>
</evidence>
<dbReference type="PROSITE" id="PS51819">
    <property type="entry name" value="VOC"/>
    <property type="match status" value="2"/>
</dbReference>
<dbReference type="SUPFAM" id="SSF54593">
    <property type="entry name" value="Glyoxalase/Bleomycin resistance protein/Dihydroxybiphenyl dioxygenase"/>
    <property type="match status" value="2"/>
</dbReference>
<feature type="binding site" evidence="9">
    <location>
        <position position="84"/>
    </location>
    <ligand>
        <name>Zn(2+)</name>
        <dbReference type="ChEBI" id="CHEBI:29105"/>
        <note>ligand shared between dimeric partners</note>
    </ligand>
</feature>
<dbReference type="PANTHER" id="PTHR46036:SF12">
    <property type="entry name" value="VOC DOMAIN-CONTAINING PROTEIN"/>
    <property type="match status" value="1"/>
</dbReference>
<evidence type="ECO:0000256" key="4">
    <source>
        <dbReference type="ARBA" id="ARBA00022723"/>
    </source>
</evidence>
<comment type="similarity">
    <text evidence="2">Belongs to the glyoxalase I family.</text>
</comment>
<dbReference type="PROSITE" id="PS00934">
    <property type="entry name" value="GLYOXALASE_I_1"/>
    <property type="match status" value="1"/>
</dbReference>
<dbReference type="Pfam" id="PF00903">
    <property type="entry name" value="Glyoxalase"/>
    <property type="match status" value="2"/>
</dbReference>
<dbReference type="GO" id="GO:0046872">
    <property type="term" value="F:metal ion binding"/>
    <property type="evidence" value="ECO:0007669"/>
    <property type="project" value="UniProtKB-KW"/>
</dbReference>
<evidence type="ECO:0000256" key="1">
    <source>
        <dbReference type="ARBA" id="ARBA00005008"/>
    </source>
</evidence>
<dbReference type="InterPro" id="IPR004360">
    <property type="entry name" value="Glyas_Fos-R_dOase_dom"/>
</dbReference>
<feature type="domain" description="VOC" evidence="10">
    <location>
        <begin position="30"/>
        <end position="155"/>
    </location>
</feature>
<dbReference type="GO" id="GO:0004462">
    <property type="term" value="F:lactoylglutathione lyase activity"/>
    <property type="evidence" value="ECO:0007669"/>
    <property type="project" value="UniProtKB-EC"/>
</dbReference>
<evidence type="ECO:0000259" key="10">
    <source>
        <dbReference type="PROSITE" id="PS51819"/>
    </source>
</evidence>
<dbReference type="InterPro" id="IPR029068">
    <property type="entry name" value="Glyas_Bleomycin-R_OHBP_Dase"/>
</dbReference>
<gene>
    <name evidence="11" type="ORF">PanWU01x14_215550</name>
</gene>
<dbReference type="InterPro" id="IPR004361">
    <property type="entry name" value="Glyoxalase_1"/>
</dbReference>
<organism evidence="11 12">
    <name type="scientific">Parasponia andersonii</name>
    <name type="common">Sponia andersonii</name>
    <dbReference type="NCBI Taxonomy" id="3476"/>
    <lineage>
        <taxon>Eukaryota</taxon>
        <taxon>Viridiplantae</taxon>
        <taxon>Streptophyta</taxon>
        <taxon>Embryophyta</taxon>
        <taxon>Tracheophyta</taxon>
        <taxon>Spermatophyta</taxon>
        <taxon>Magnoliopsida</taxon>
        <taxon>eudicotyledons</taxon>
        <taxon>Gunneridae</taxon>
        <taxon>Pentapetalae</taxon>
        <taxon>rosids</taxon>
        <taxon>fabids</taxon>
        <taxon>Rosales</taxon>
        <taxon>Cannabaceae</taxon>
        <taxon>Parasponia</taxon>
    </lineage>
</organism>
<feature type="binding site" evidence="9">
    <location>
        <position position="151"/>
    </location>
    <ligand>
        <name>Zn(2+)</name>
        <dbReference type="ChEBI" id="CHEBI:29105"/>
        <note>ligand shared between dimeric partners</note>
    </ligand>
</feature>
<evidence type="ECO:0000256" key="5">
    <source>
        <dbReference type="ARBA" id="ARBA00023239"/>
    </source>
</evidence>
<comment type="caution">
    <text evidence="11">The sequence shown here is derived from an EMBL/GenBank/DDBJ whole genome shotgun (WGS) entry which is preliminary data.</text>
</comment>
<keyword evidence="5" id="KW-0456">Lyase</keyword>
<name>A0A2P5BRQ0_PARAD</name>
<evidence type="ECO:0000313" key="12">
    <source>
        <dbReference type="Proteomes" id="UP000237105"/>
    </source>
</evidence>
<dbReference type="InterPro" id="IPR037523">
    <property type="entry name" value="VOC_core"/>
</dbReference>
<evidence type="ECO:0000256" key="6">
    <source>
        <dbReference type="ARBA" id="ARBA00030537"/>
    </source>
</evidence>
<evidence type="ECO:0000256" key="9">
    <source>
        <dbReference type="PIRSR" id="PIRSR604361-3"/>
    </source>
</evidence>
<evidence type="ECO:0000256" key="2">
    <source>
        <dbReference type="ARBA" id="ARBA00010363"/>
    </source>
</evidence>
<proteinExistence type="inferred from homology"/>
<reference evidence="12" key="1">
    <citation type="submission" date="2016-06" db="EMBL/GenBank/DDBJ databases">
        <title>Parallel loss of symbiosis genes in relatives of nitrogen-fixing non-legume Parasponia.</title>
        <authorList>
            <person name="Van Velzen R."/>
            <person name="Holmer R."/>
            <person name="Bu F."/>
            <person name="Rutten L."/>
            <person name="Van Zeijl A."/>
            <person name="Liu W."/>
            <person name="Santuari L."/>
            <person name="Cao Q."/>
            <person name="Sharma T."/>
            <person name="Shen D."/>
            <person name="Roswanjaya Y."/>
            <person name="Wardhani T."/>
            <person name="Kalhor M.S."/>
            <person name="Jansen J."/>
            <person name="Van den Hoogen J."/>
            <person name="Gungor B."/>
            <person name="Hartog M."/>
            <person name="Hontelez J."/>
            <person name="Verver J."/>
            <person name="Yang W.-C."/>
            <person name="Schijlen E."/>
            <person name="Repin R."/>
            <person name="Schilthuizen M."/>
            <person name="Schranz E."/>
            <person name="Heidstra R."/>
            <person name="Miyata K."/>
            <person name="Fedorova E."/>
            <person name="Kohlen W."/>
            <person name="Bisseling T."/>
            <person name="Smit S."/>
            <person name="Geurts R."/>
        </authorList>
    </citation>
    <scope>NUCLEOTIDE SEQUENCE [LARGE SCALE GENOMIC DNA]</scope>
    <source>
        <strain evidence="12">cv. WU1-14</strain>
    </source>
</reference>
<evidence type="ECO:0000256" key="3">
    <source>
        <dbReference type="ARBA" id="ARBA00012081"/>
    </source>
</evidence>
<comment type="pathway">
    <text evidence="1">Secondary metabolite metabolism; methylglyoxal degradation; (R)-lactate from methylglyoxal: step 1/2.</text>
</comment>
<protein>
    <recommendedName>
        <fullName evidence="3">lactoylglutathione lyase</fullName>
        <ecNumber evidence="3">4.4.1.5</ecNumber>
    </recommendedName>
    <alternativeName>
        <fullName evidence="6">Glyoxalase I</fullName>
    </alternativeName>
</protein>
<dbReference type="OrthoDB" id="16820at2759"/>
<dbReference type="Proteomes" id="UP000237105">
    <property type="component" value="Unassembled WGS sequence"/>
</dbReference>
<dbReference type="EMBL" id="JXTB01000232">
    <property type="protein sequence ID" value="PON51473.1"/>
    <property type="molecule type" value="Genomic_DNA"/>
</dbReference>
<dbReference type="GO" id="GO:0005737">
    <property type="term" value="C:cytoplasm"/>
    <property type="evidence" value="ECO:0007669"/>
    <property type="project" value="TreeGrafter"/>
</dbReference>
<dbReference type="Gene3D" id="3.10.180.10">
    <property type="entry name" value="2,3-Dihydroxybiphenyl 1,2-Dioxygenase, domain 1"/>
    <property type="match status" value="2"/>
</dbReference>
<comment type="catalytic activity">
    <reaction evidence="7">
        <text>(R)-S-lactoylglutathione = methylglyoxal + glutathione</text>
        <dbReference type="Rhea" id="RHEA:19069"/>
        <dbReference type="ChEBI" id="CHEBI:17158"/>
        <dbReference type="ChEBI" id="CHEBI:57474"/>
        <dbReference type="ChEBI" id="CHEBI:57925"/>
        <dbReference type="EC" id="4.4.1.5"/>
    </reaction>
</comment>
<evidence type="ECO:0000256" key="8">
    <source>
        <dbReference type="PIRSR" id="PIRSR604361-1"/>
    </source>
</evidence>
<dbReference type="InterPro" id="IPR018146">
    <property type="entry name" value="Glyoxalase_1_CS"/>
</dbReference>
<dbReference type="AlphaFoldDB" id="A0A2P5BRQ0"/>
<evidence type="ECO:0000313" key="11">
    <source>
        <dbReference type="EMBL" id="PON51473.1"/>
    </source>
</evidence>
<feature type="active site" description="Proton donor/acceptor" evidence="8">
    <location>
        <position position="151"/>
    </location>
</feature>
<dbReference type="EC" id="4.4.1.5" evidence="3"/>
<comment type="cofactor">
    <cofactor evidence="9">
        <name>Zn(2+)</name>
        <dbReference type="ChEBI" id="CHEBI:29105"/>
    </cofactor>
    <text evidence="9">Binds 1 zinc ion per subunit. In the homodimer, two zinc ions are bound between subunits.</text>
</comment>
<dbReference type="GO" id="GO:0019243">
    <property type="term" value="P:methylglyoxal catabolic process to D-lactate via S-lactoyl-glutathione"/>
    <property type="evidence" value="ECO:0007669"/>
    <property type="project" value="TreeGrafter"/>
</dbReference>